<organism evidence="1 2">
    <name type="scientific">Argiope bruennichi</name>
    <name type="common">Wasp spider</name>
    <name type="synonym">Aranea bruennichi</name>
    <dbReference type="NCBI Taxonomy" id="94029"/>
    <lineage>
        <taxon>Eukaryota</taxon>
        <taxon>Metazoa</taxon>
        <taxon>Ecdysozoa</taxon>
        <taxon>Arthropoda</taxon>
        <taxon>Chelicerata</taxon>
        <taxon>Arachnida</taxon>
        <taxon>Araneae</taxon>
        <taxon>Araneomorphae</taxon>
        <taxon>Entelegynae</taxon>
        <taxon>Araneoidea</taxon>
        <taxon>Araneidae</taxon>
        <taxon>Argiope</taxon>
    </lineage>
</organism>
<proteinExistence type="predicted"/>
<dbReference type="AlphaFoldDB" id="A0A8T0FWE7"/>
<name>A0A8T0FWE7_ARGBR</name>
<dbReference type="PANTHER" id="PTHR47331">
    <property type="entry name" value="PHD-TYPE DOMAIN-CONTAINING PROTEIN"/>
    <property type="match status" value="1"/>
</dbReference>
<reference evidence="1" key="2">
    <citation type="submission" date="2020-06" db="EMBL/GenBank/DDBJ databases">
        <authorList>
            <person name="Sheffer M."/>
        </authorList>
    </citation>
    <scope>NUCLEOTIDE SEQUENCE</scope>
</reference>
<dbReference type="PANTHER" id="PTHR47331:SF6">
    <property type="entry name" value="DOUBLECORTIN DOMAIN-CONTAINING PROTEIN"/>
    <property type="match status" value="1"/>
</dbReference>
<sequence>MPRKIIGRNIDATLKRFGELEEITIKNQDVTIEEFCEKHFRENYRVNDGGNCVVRSPIFNRTEELGDSKPLAISRALLLGRLFKAVTDVFSSYDISFQAWSDSKVVLSWLVDHPRRWKLFVANRTSEILDVIPYQQWIYIPSKENPADIPSRGIDSKLLQNSSLWHGPSFLKLNSSNRPLQSSISNETDNDAAVFAEQKTKSIFCTTVQLTNDTVDNLFILKQYKLSSNSQLMGSLPKQRVTLERPFRSTGIDYAGPIILKCYKGCCLRTTKGYIALFVCLATKA</sequence>
<comment type="caution">
    <text evidence="1">The sequence shown here is derived from an EMBL/GenBank/DDBJ whole genome shotgun (WGS) entry which is preliminary data.</text>
</comment>
<evidence type="ECO:0000313" key="1">
    <source>
        <dbReference type="EMBL" id="KAF8795046.1"/>
    </source>
</evidence>
<gene>
    <name evidence="1" type="ORF">HNY73_002944</name>
</gene>
<dbReference type="Proteomes" id="UP000807504">
    <property type="component" value="Unassembled WGS sequence"/>
</dbReference>
<evidence type="ECO:0000313" key="2">
    <source>
        <dbReference type="Proteomes" id="UP000807504"/>
    </source>
</evidence>
<reference evidence="1" key="1">
    <citation type="journal article" date="2020" name="bioRxiv">
        <title>Chromosome-level reference genome of the European wasp spider Argiope bruennichi: a resource for studies on range expansion and evolutionary adaptation.</title>
        <authorList>
            <person name="Sheffer M.M."/>
            <person name="Hoppe A."/>
            <person name="Krehenwinkel H."/>
            <person name="Uhl G."/>
            <person name="Kuss A.W."/>
            <person name="Jensen L."/>
            <person name="Jensen C."/>
            <person name="Gillespie R.G."/>
            <person name="Hoff K.J."/>
            <person name="Prost S."/>
        </authorList>
    </citation>
    <scope>NUCLEOTIDE SEQUENCE</scope>
</reference>
<dbReference type="EMBL" id="JABXBU010000002">
    <property type="protein sequence ID" value="KAF8795046.1"/>
    <property type="molecule type" value="Genomic_DNA"/>
</dbReference>
<accession>A0A8T0FWE7</accession>
<protein>
    <submittedName>
        <fullName evidence="1">Uncharacterized protein</fullName>
    </submittedName>
</protein>
<keyword evidence="2" id="KW-1185">Reference proteome</keyword>